<dbReference type="Proteomes" id="UP000005239">
    <property type="component" value="Unassembled WGS sequence"/>
</dbReference>
<dbReference type="SUPFAM" id="SSF81383">
    <property type="entry name" value="F-box domain"/>
    <property type="match status" value="1"/>
</dbReference>
<proteinExistence type="predicted"/>
<reference evidence="2" key="1">
    <citation type="journal article" date="2008" name="Nat. Genet.">
        <title>The Pristionchus pacificus genome provides a unique perspective on nematode lifestyle and parasitism.</title>
        <authorList>
            <person name="Dieterich C."/>
            <person name="Clifton S.W."/>
            <person name="Schuster L.N."/>
            <person name="Chinwalla A."/>
            <person name="Delehaunty K."/>
            <person name="Dinkelacker I."/>
            <person name="Fulton L."/>
            <person name="Fulton R."/>
            <person name="Godfrey J."/>
            <person name="Minx P."/>
            <person name="Mitreva M."/>
            <person name="Roeseler W."/>
            <person name="Tian H."/>
            <person name="Witte H."/>
            <person name="Yang S.P."/>
            <person name="Wilson R.K."/>
            <person name="Sommer R.J."/>
        </authorList>
    </citation>
    <scope>NUCLEOTIDE SEQUENCE [LARGE SCALE GENOMIC DNA]</scope>
    <source>
        <strain evidence="2">PS312</strain>
    </source>
</reference>
<accession>A0A2A6BRK6</accession>
<protein>
    <submittedName>
        <fullName evidence="1">F-box domain-containing protein</fullName>
    </submittedName>
</protein>
<keyword evidence="2" id="KW-1185">Reference proteome</keyword>
<accession>A0A8R1Z1T1</accession>
<evidence type="ECO:0000313" key="2">
    <source>
        <dbReference type="Proteomes" id="UP000005239"/>
    </source>
</evidence>
<gene>
    <name evidence="1" type="primary">WBGene00280268</name>
</gene>
<dbReference type="InterPro" id="IPR001810">
    <property type="entry name" value="F-box_dom"/>
</dbReference>
<dbReference type="PROSITE" id="PS50181">
    <property type="entry name" value="FBOX"/>
    <property type="match status" value="1"/>
</dbReference>
<name>A0A2A6BRK6_PRIPA</name>
<sequence length="335" mass="39015">MASIFGDKDFISRLPNDCLISILSFLNPSSLDVIEYVNQKLRNLAIHKGWKRPKRAKNEIVIQQVQQRQVLLVTSQVNDYSLIWDPMIPMNFENKKSKFVYISGSLFNAIEEMSFKFAFQKLKLMEVHLDNSFSRNLQTTFHGDLPSSLELVRTTTSNTFNLIEFLIDTKIRTFSFYGAKTYEVSLFNEDFVRKFSGAGNTRLAIYRYFKESEYSWKPSTNLLPVICRYTTLHLEHMIMIKAILEELIPMAFKLVEKDVSWYFTMDSQLDENELANFNNGQFSMEKRTGCEVFAIKKKMCQKSCEITIGENNLLIIKFYSNLNSDALNKNIRALM</sequence>
<dbReference type="EnsemblMetazoa" id="PPA41899.1">
    <property type="protein sequence ID" value="PPA41899.1"/>
    <property type="gene ID" value="WBGene00280268"/>
</dbReference>
<dbReference type="Pfam" id="PF00646">
    <property type="entry name" value="F-box"/>
    <property type="match status" value="1"/>
</dbReference>
<organism evidence="1 2">
    <name type="scientific">Pristionchus pacificus</name>
    <name type="common">Parasitic nematode worm</name>
    <dbReference type="NCBI Taxonomy" id="54126"/>
    <lineage>
        <taxon>Eukaryota</taxon>
        <taxon>Metazoa</taxon>
        <taxon>Ecdysozoa</taxon>
        <taxon>Nematoda</taxon>
        <taxon>Chromadorea</taxon>
        <taxon>Rhabditida</taxon>
        <taxon>Rhabditina</taxon>
        <taxon>Diplogasteromorpha</taxon>
        <taxon>Diplogasteroidea</taxon>
        <taxon>Neodiplogasteridae</taxon>
        <taxon>Pristionchus</taxon>
    </lineage>
</organism>
<evidence type="ECO:0000313" key="1">
    <source>
        <dbReference type="EnsemblMetazoa" id="PPA41899.1"/>
    </source>
</evidence>
<dbReference type="Gene3D" id="1.20.1280.50">
    <property type="match status" value="1"/>
</dbReference>
<reference evidence="1" key="2">
    <citation type="submission" date="2022-06" db="UniProtKB">
        <authorList>
            <consortium name="EnsemblMetazoa"/>
        </authorList>
    </citation>
    <scope>IDENTIFICATION</scope>
    <source>
        <strain evidence="1">PS312</strain>
    </source>
</reference>
<dbReference type="InterPro" id="IPR036047">
    <property type="entry name" value="F-box-like_dom_sf"/>
</dbReference>
<dbReference type="AlphaFoldDB" id="A0A2A6BRK6"/>